<dbReference type="InterPro" id="IPR044730">
    <property type="entry name" value="RNase_H-like_dom_plant"/>
</dbReference>
<dbReference type="PANTHER" id="PTHR47723:SF19">
    <property type="entry name" value="POLYNUCLEOTIDYL TRANSFERASE, RIBONUCLEASE H-LIKE SUPERFAMILY PROTEIN"/>
    <property type="match status" value="1"/>
</dbReference>
<evidence type="ECO:0000313" key="2">
    <source>
        <dbReference type="Proteomes" id="UP000236291"/>
    </source>
</evidence>
<accession>A0A2K3K8U0</accession>
<dbReference type="AlphaFoldDB" id="A0A2K3K8U0"/>
<sequence length="72" mass="7925">MHIRAHKTITNISWKAPAHGWYCLNTDGAAKGIDGLTGCGGLVRDENGRWIRGFSRNLGIASAYMAELWSLH</sequence>
<proteinExistence type="predicted"/>
<reference evidence="1 2" key="2">
    <citation type="journal article" date="2017" name="Front. Plant Sci.">
        <title>Gene Classification and Mining of Molecular Markers Useful in Red Clover (Trifolium pratense) Breeding.</title>
        <authorList>
            <person name="Istvanek J."/>
            <person name="Dluhosova J."/>
            <person name="Dluhos P."/>
            <person name="Patkova L."/>
            <person name="Nedelnik J."/>
            <person name="Repkova J."/>
        </authorList>
    </citation>
    <scope>NUCLEOTIDE SEQUENCE [LARGE SCALE GENOMIC DNA]</scope>
    <source>
        <strain evidence="2">cv. Tatra</strain>
        <tissue evidence="1">Young leaves</tissue>
    </source>
</reference>
<dbReference type="SUPFAM" id="SSF53098">
    <property type="entry name" value="Ribonuclease H-like"/>
    <property type="match status" value="1"/>
</dbReference>
<comment type="caution">
    <text evidence="1">The sequence shown here is derived from an EMBL/GenBank/DDBJ whole genome shotgun (WGS) entry which is preliminary data.</text>
</comment>
<dbReference type="PANTHER" id="PTHR47723">
    <property type="entry name" value="OS05G0353850 PROTEIN"/>
    <property type="match status" value="1"/>
</dbReference>
<dbReference type="InterPro" id="IPR053151">
    <property type="entry name" value="RNase_H-like"/>
</dbReference>
<organism evidence="1 2">
    <name type="scientific">Trifolium pratense</name>
    <name type="common">Red clover</name>
    <dbReference type="NCBI Taxonomy" id="57577"/>
    <lineage>
        <taxon>Eukaryota</taxon>
        <taxon>Viridiplantae</taxon>
        <taxon>Streptophyta</taxon>
        <taxon>Embryophyta</taxon>
        <taxon>Tracheophyta</taxon>
        <taxon>Spermatophyta</taxon>
        <taxon>Magnoliopsida</taxon>
        <taxon>eudicotyledons</taxon>
        <taxon>Gunneridae</taxon>
        <taxon>Pentapetalae</taxon>
        <taxon>rosids</taxon>
        <taxon>fabids</taxon>
        <taxon>Fabales</taxon>
        <taxon>Fabaceae</taxon>
        <taxon>Papilionoideae</taxon>
        <taxon>50 kb inversion clade</taxon>
        <taxon>NPAAA clade</taxon>
        <taxon>Hologalegina</taxon>
        <taxon>IRL clade</taxon>
        <taxon>Trifolieae</taxon>
        <taxon>Trifolium</taxon>
    </lineage>
</organism>
<dbReference type="InterPro" id="IPR012337">
    <property type="entry name" value="RNaseH-like_sf"/>
</dbReference>
<reference evidence="1 2" key="1">
    <citation type="journal article" date="2014" name="Am. J. Bot.">
        <title>Genome assembly and annotation for red clover (Trifolium pratense; Fabaceae).</title>
        <authorList>
            <person name="Istvanek J."/>
            <person name="Jaros M."/>
            <person name="Krenek A."/>
            <person name="Repkova J."/>
        </authorList>
    </citation>
    <scope>NUCLEOTIDE SEQUENCE [LARGE SCALE GENOMIC DNA]</scope>
    <source>
        <strain evidence="2">cv. Tatra</strain>
        <tissue evidence="1">Young leaves</tissue>
    </source>
</reference>
<feature type="non-terminal residue" evidence="1">
    <location>
        <position position="72"/>
    </location>
</feature>
<name>A0A2K3K8U0_TRIPR</name>
<dbReference type="CDD" id="cd06222">
    <property type="entry name" value="RNase_H_like"/>
    <property type="match status" value="1"/>
</dbReference>
<dbReference type="EMBL" id="ASHM01149568">
    <property type="protein sequence ID" value="PNX62683.1"/>
    <property type="molecule type" value="Genomic_DNA"/>
</dbReference>
<dbReference type="InterPro" id="IPR036397">
    <property type="entry name" value="RNaseH_sf"/>
</dbReference>
<dbReference type="Proteomes" id="UP000236291">
    <property type="component" value="Unassembled WGS sequence"/>
</dbReference>
<gene>
    <name evidence="1" type="ORF">L195_g061264</name>
</gene>
<evidence type="ECO:0000313" key="1">
    <source>
        <dbReference type="EMBL" id="PNX62683.1"/>
    </source>
</evidence>
<dbReference type="Gene3D" id="3.30.420.10">
    <property type="entry name" value="Ribonuclease H-like superfamily/Ribonuclease H"/>
    <property type="match status" value="1"/>
</dbReference>
<dbReference type="GO" id="GO:0003676">
    <property type="term" value="F:nucleic acid binding"/>
    <property type="evidence" value="ECO:0007669"/>
    <property type="project" value="InterPro"/>
</dbReference>
<protein>
    <submittedName>
        <fullName evidence="1">Ribonuclease H</fullName>
    </submittedName>
</protein>